<gene>
    <name evidence="4" type="ORF">IFM89_001830</name>
</gene>
<dbReference type="EMBL" id="JADFTS010000006">
    <property type="protein sequence ID" value="KAF9599884.1"/>
    <property type="molecule type" value="Genomic_DNA"/>
</dbReference>
<organism evidence="4 5">
    <name type="scientific">Coptis chinensis</name>
    <dbReference type="NCBI Taxonomy" id="261450"/>
    <lineage>
        <taxon>Eukaryota</taxon>
        <taxon>Viridiplantae</taxon>
        <taxon>Streptophyta</taxon>
        <taxon>Embryophyta</taxon>
        <taxon>Tracheophyta</taxon>
        <taxon>Spermatophyta</taxon>
        <taxon>Magnoliopsida</taxon>
        <taxon>Ranunculales</taxon>
        <taxon>Ranunculaceae</taxon>
        <taxon>Coptidoideae</taxon>
        <taxon>Coptis</taxon>
    </lineage>
</organism>
<dbReference type="PROSITE" id="PS51083">
    <property type="entry name" value="ZF_HIT"/>
    <property type="match status" value="1"/>
</dbReference>
<proteinExistence type="predicted"/>
<name>A0A835HK97_9MAGN</name>
<keyword evidence="1" id="KW-0479">Metal-binding</keyword>
<keyword evidence="1" id="KW-0863">Zinc-finger</keyword>
<feature type="region of interest" description="Disordered" evidence="2">
    <location>
        <begin position="390"/>
        <end position="413"/>
    </location>
</feature>
<evidence type="ECO:0000313" key="4">
    <source>
        <dbReference type="EMBL" id="KAF9599884.1"/>
    </source>
</evidence>
<dbReference type="PANTHER" id="PTHR15555:SF0">
    <property type="entry name" value="ZINC FINGER HIT DOMAIN-CONTAINING PROTEIN 2"/>
    <property type="match status" value="1"/>
</dbReference>
<feature type="domain" description="HIT-type" evidence="3">
    <location>
        <begin position="25"/>
        <end position="57"/>
    </location>
</feature>
<dbReference type="CDD" id="cd23024">
    <property type="entry name" value="zf-HIT_ZNHIT2-3"/>
    <property type="match status" value="1"/>
</dbReference>
<dbReference type="GO" id="GO:0008270">
    <property type="term" value="F:zinc ion binding"/>
    <property type="evidence" value="ECO:0007669"/>
    <property type="project" value="UniProtKB-UniRule"/>
</dbReference>
<dbReference type="SUPFAM" id="SSF144232">
    <property type="entry name" value="HIT/MYND zinc finger-like"/>
    <property type="match status" value="1"/>
</dbReference>
<dbReference type="PANTHER" id="PTHR15555">
    <property type="entry name" value="ZINC FINGER HIT DOMAIN CONTAINING PROTEIN 2 PROTEIN FON -RELATED"/>
    <property type="match status" value="1"/>
</dbReference>
<dbReference type="OrthoDB" id="18412at2759"/>
<protein>
    <recommendedName>
        <fullName evidence="3">HIT-type domain-containing protein</fullName>
    </recommendedName>
</protein>
<dbReference type="Pfam" id="PF04438">
    <property type="entry name" value="zf-HIT"/>
    <property type="match status" value="1"/>
</dbReference>
<accession>A0A835HK97</accession>
<dbReference type="InterPro" id="IPR007529">
    <property type="entry name" value="Znf_HIT"/>
</dbReference>
<evidence type="ECO:0000259" key="3">
    <source>
        <dbReference type="PROSITE" id="PS51083"/>
    </source>
</evidence>
<evidence type="ECO:0000313" key="5">
    <source>
        <dbReference type="Proteomes" id="UP000631114"/>
    </source>
</evidence>
<comment type="caution">
    <text evidence="4">The sequence shown here is derived from an EMBL/GenBank/DDBJ whole genome shotgun (WGS) entry which is preliminary data.</text>
</comment>
<dbReference type="InterPro" id="IPR039646">
    <property type="entry name" value="ZNHIT2"/>
</dbReference>
<dbReference type="AlphaFoldDB" id="A0A835HK97"/>
<evidence type="ECO:0000256" key="2">
    <source>
        <dbReference type="SAM" id="MobiDB-lite"/>
    </source>
</evidence>
<dbReference type="Gene3D" id="3.30.60.190">
    <property type="match status" value="1"/>
</dbReference>
<evidence type="ECO:0000256" key="1">
    <source>
        <dbReference type="PROSITE-ProRule" id="PRU00453"/>
    </source>
</evidence>
<keyword evidence="5" id="KW-1185">Reference proteome</keyword>
<keyword evidence="1" id="KW-0862">Zinc</keyword>
<sequence>MEEKIVTSEKTSTSFPASSATRLICRVCQKQFSNYTCPRCNSRYCSLECYKSHSLRCTESFMRENVVEQLGQMQPNDEAKQKMIDILKRVHSEEENEPVDEDDVDDGTTLSEETIQKILSGNQFSLDDLSAEEMKKFQSTIASGELSKLIEPWEPWWLKPSARKISLSSVGTQLVQPVHQKDITMPAQHSMESGHSSDVPAGPETPIPPICKLTSTHPSPLLSVHLVDVVYSYCFTLRLYNGDWHSDALGAAMVLLSLSNVLGEGGQPESVSDALSYCLEQTCSPAYRHAGGLRFGLGLLEDITCLLNLGGPAVVCLLCDLQRLIQAAEEQLNLEKPRKVKSDIKSKLKPATRKVYFLMCWVHEKSGEAWSSLAAIIDLEKKSIDATNQGESRKAMQVSSKESKGKILIEEVQ</sequence>
<feature type="compositionally biased region" description="Basic and acidic residues" evidence="2">
    <location>
        <begin position="401"/>
        <end position="413"/>
    </location>
</feature>
<dbReference type="Proteomes" id="UP000631114">
    <property type="component" value="Unassembled WGS sequence"/>
</dbReference>
<reference evidence="4 5" key="1">
    <citation type="submission" date="2020-10" db="EMBL/GenBank/DDBJ databases">
        <title>The Coptis chinensis genome and diversification of protoberbering-type alkaloids.</title>
        <authorList>
            <person name="Wang B."/>
            <person name="Shu S."/>
            <person name="Song C."/>
            <person name="Liu Y."/>
        </authorList>
    </citation>
    <scope>NUCLEOTIDE SEQUENCE [LARGE SCALE GENOMIC DNA]</scope>
    <source>
        <strain evidence="4">HL-2020</strain>
        <tissue evidence="4">Leaf</tissue>
    </source>
</reference>